<reference evidence="3" key="1">
    <citation type="submission" date="2015-07" db="EMBL/GenBank/DDBJ databases">
        <title>Near-Complete Genome Sequence of the Cellulolytic Bacterium Bacteroides (Pseudobacteroides) cellulosolvens ATCC 35603.</title>
        <authorList>
            <person name="Dassa B."/>
            <person name="Utturkar S.M."/>
            <person name="Klingeman D.M."/>
            <person name="Hurt R.A."/>
            <person name="Keller M."/>
            <person name="Xu J."/>
            <person name="Reddy Y.H.K."/>
            <person name="Borovok I."/>
            <person name="Grinberg I.R."/>
            <person name="Lamed R."/>
            <person name="Zhivin O."/>
            <person name="Bayer E.A."/>
            <person name="Brown S.D."/>
        </authorList>
    </citation>
    <scope>NUCLEOTIDE SEQUENCE [LARGE SCALE GENOMIC DNA]</scope>
    <source>
        <strain evidence="3">DSM 2933</strain>
    </source>
</reference>
<dbReference type="RefSeq" id="WP_036941097.1">
    <property type="nucleotide sequence ID" value="NZ_JQKC01000014.1"/>
</dbReference>
<feature type="transmembrane region" description="Helical" evidence="1">
    <location>
        <begin position="77"/>
        <end position="94"/>
    </location>
</feature>
<gene>
    <name evidence="2" type="ORF">Bccel_0798</name>
</gene>
<dbReference type="eggNOG" id="ENOG50305BB">
    <property type="taxonomic scope" value="Bacteria"/>
</dbReference>
<keyword evidence="3" id="KW-1185">Reference proteome</keyword>
<evidence type="ECO:0000313" key="2">
    <source>
        <dbReference type="EMBL" id="KNY25538.1"/>
    </source>
</evidence>
<keyword evidence="1" id="KW-0472">Membrane</keyword>
<sequence>MKFARKMPSTNNELSIQLKSEGWKKIKEPSNLFTTILFALPFAFLTGGIVIAITYLLSPSLYNFINDEHGLRLTIRIDGLFIIFIFAILIFMLLHELIHALLIPNVFQSNNTFWGINGVFGFVFTTEAIKKGRFLVISIMPYLILSICLPILLATFGLLNSFIILLCLINGMGSCVDFMNICLIAFQVPNGCYIKNNGFETYYKG</sequence>
<keyword evidence="1" id="KW-0812">Transmembrane</keyword>
<dbReference type="EMBL" id="LGTC01000001">
    <property type="protein sequence ID" value="KNY25538.1"/>
    <property type="molecule type" value="Genomic_DNA"/>
</dbReference>
<protein>
    <recommendedName>
        <fullName evidence="4">DUF3267 domain-containing protein</fullName>
    </recommendedName>
</protein>
<keyword evidence="1" id="KW-1133">Transmembrane helix</keyword>
<accession>A0A0L6JIL3</accession>
<dbReference type="AlphaFoldDB" id="A0A0L6JIL3"/>
<feature type="transmembrane region" description="Helical" evidence="1">
    <location>
        <begin position="162"/>
        <end position="186"/>
    </location>
</feature>
<dbReference type="Proteomes" id="UP000036923">
    <property type="component" value="Unassembled WGS sequence"/>
</dbReference>
<evidence type="ECO:0000256" key="1">
    <source>
        <dbReference type="SAM" id="Phobius"/>
    </source>
</evidence>
<dbReference type="OrthoDB" id="1778118at2"/>
<dbReference type="InterPro" id="IPR021683">
    <property type="entry name" value="DUF3267"/>
</dbReference>
<dbReference type="Pfam" id="PF11667">
    <property type="entry name" value="DUF3267"/>
    <property type="match status" value="1"/>
</dbReference>
<feature type="transmembrane region" description="Helical" evidence="1">
    <location>
        <begin position="134"/>
        <end position="156"/>
    </location>
</feature>
<organism evidence="2 3">
    <name type="scientific">Pseudobacteroides cellulosolvens ATCC 35603 = DSM 2933</name>
    <dbReference type="NCBI Taxonomy" id="398512"/>
    <lineage>
        <taxon>Bacteria</taxon>
        <taxon>Bacillati</taxon>
        <taxon>Bacillota</taxon>
        <taxon>Clostridia</taxon>
        <taxon>Eubacteriales</taxon>
        <taxon>Oscillospiraceae</taxon>
        <taxon>Pseudobacteroides</taxon>
    </lineage>
</organism>
<evidence type="ECO:0008006" key="4">
    <source>
        <dbReference type="Google" id="ProtNLM"/>
    </source>
</evidence>
<feature type="transmembrane region" description="Helical" evidence="1">
    <location>
        <begin position="32"/>
        <end position="57"/>
    </location>
</feature>
<name>A0A0L6JIL3_9FIRM</name>
<evidence type="ECO:0000313" key="3">
    <source>
        <dbReference type="Proteomes" id="UP000036923"/>
    </source>
</evidence>
<comment type="caution">
    <text evidence="2">The sequence shown here is derived from an EMBL/GenBank/DDBJ whole genome shotgun (WGS) entry which is preliminary data.</text>
</comment>
<proteinExistence type="predicted"/>